<accession>B8BPZ1</accession>
<dbReference type="EMBL" id="CM000638">
    <property type="protein sequence ID" value="EED95695.1"/>
    <property type="molecule type" value="Genomic_DNA"/>
</dbReference>
<evidence type="ECO:0000256" key="2">
    <source>
        <dbReference type="ARBA" id="ARBA00022827"/>
    </source>
</evidence>
<dbReference type="eggNOG" id="ENOG502S37B">
    <property type="taxonomic scope" value="Eukaryota"/>
</dbReference>
<sequence>MVSTILIFILVACLLLQSTCDAFTFPSSGVLRDVRVSINGSVERRCSLPASEHVQHVAASSTSSSSSTRSRSSTTTLQAATAPHQPVQKVAIIGSGIAGLALAHAFLSNNPSSSNNNKIQIDIFDSRTNLDEKAGSGIQLTGGLVALNEISNNLYNEVVESSLPLERLVSKCRPWFGGNKDDAGVEQGWQLLELDIQNAIRENAAADASKQHGAEEGDSNKQYSLVREDGEVVAYTILRGTLQRILREQLAQEHGVDVQFDKRLCGMAYSNEENGVKCQFNDGTTTGPYDLVVGCDGIQSKVKQYVNTGSLQPNADSSSAIYSGIRITFAIQEGDADDNPVQAKKGAQFTQFFGNGAYALTSSYGAGKGVPPAKGAFLIYTDDDYYGPFPKSVFKRDESEVAVKPSVEAAAENADWTQDNRVPREHVAECIKVLKTAAIPGNDVADIVSNSNRFFDLGVYFHNPFSWNGWVREFDKSAKYAVLAGDAAHAMPPFLGQGANQALQDAYLLAEKVFEYNDQVEQYSPVVRGGESTAEPNLKALLNEYEKRRWLPTTSITAKAAGLGYLETGSGFFGNFR</sequence>
<dbReference type="HOGENOM" id="CLU_472927_0_0_1"/>
<dbReference type="PRINTS" id="PR00420">
    <property type="entry name" value="RNGMNOXGNASE"/>
</dbReference>
<name>B8BPZ1_THAPS</name>
<protein>
    <recommendedName>
        <fullName evidence="6">FAD-binding domain-containing protein</fullName>
    </recommendedName>
</protein>
<feature type="compositionally biased region" description="Low complexity" evidence="4">
    <location>
        <begin position="60"/>
        <end position="76"/>
    </location>
</feature>
<reference evidence="7 8" key="1">
    <citation type="journal article" date="2004" name="Science">
        <title>The genome of the diatom Thalassiosira pseudonana: ecology, evolution, and metabolism.</title>
        <authorList>
            <person name="Armbrust E.V."/>
            <person name="Berges J.A."/>
            <person name="Bowler C."/>
            <person name="Green B.R."/>
            <person name="Martinez D."/>
            <person name="Putnam N.H."/>
            <person name="Zhou S."/>
            <person name="Allen A.E."/>
            <person name="Apt K.E."/>
            <person name="Bechner M."/>
            <person name="Brzezinski M.A."/>
            <person name="Chaal B.K."/>
            <person name="Chiovitti A."/>
            <person name="Davis A.K."/>
            <person name="Demarest M.S."/>
            <person name="Detter J.C."/>
            <person name="Glavina T."/>
            <person name="Goodstein D."/>
            <person name="Hadi M.Z."/>
            <person name="Hellsten U."/>
            <person name="Hildebrand M."/>
            <person name="Jenkins B.D."/>
            <person name="Jurka J."/>
            <person name="Kapitonov V.V."/>
            <person name="Kroger N."/>
            <person name="Lau W.W."/>
            <person name="Lane T.W."/>
            <person name="Larimer F.W."/>
            <person name="Lippmeier J.C."/>
            <person name="Lucas S."/>
            <person name="Medina M."/>
            <person name="Montsant A."/>
            <person name="Obornik M."/>
            <person name="Parker M.S."/>
            <person name="Palenik B."/>
            <person name="Pazour G.J."/>
            <person name="Richardson P.M."/>
            <person name="Rynearson T.A."/>
            <person name="Saito M.A."/>
            <person name="Schwartz D.C."/>
            <person name="Thamatrakoln K."/>
            <person name="Valentin K."/>
            <person name="Vardi A."/>
            <person name="Wilkerson F.P."/>
            <person name="Rokhsar D.S."/>
        </authorList>
    </citation>
    <scope>NUCLEOTIDE SEQUENCE [LARGE SCALE GENOMIC DNA]</scope>
    <source>
        <strain evidence="7 8">CCMP1335</strain>
    </source>
</reference>
<dbReference type="Proteomes" id="UP000001449">
    <property type="component" value="Chromosome 1"/>
</dbReference>
<evidence type="ECO:0000313" key="7">
    <source>
        <dbReference type="EMBL" id="EED95695.1"/>
    </source>
</evidence>
<feature type="region of interest" description="Disordered" evidence="4">
    <location>
        <begin position="57"/>
        <end position="82"/>
    </location>
</feature>
<gene>
    <name evidence="7" type="ORF">THAPSDRAFT_20663</name>
</gene>
<dbReference type="InterPro" id="IPR036188">
    <property type="entry name" value="FAD/NAD-bd_sf"/>
</dbReference>
<evidence type="ECO:0000256" key="5">
    <source>
        <dbReference type="SAM" id="SignalP"/>
    </source>
</evidence>
<dbReference type="SUPFAM" id="SSF51905">
    <property type="entry name" value="FAD/NAD(P)-binding domain"/>
    <property type="match status" value="1"/>
</dbReference>
<dbReference type="PANTHER" id="PTHR46720">
    <property type="entry name" value="HYDROXYLASE, PUTATIVE (AFU_ORTHOLOGUE AFUA_3G01460)-RELATED"/>
    <property type="match status" value="1"/>
</dbReference>
<evidence type="ECO:0000256" key="4">
    <source>
        <dbReference type="SAM" id="MobiDB-lite"/>
    </source>
</evidence>
<dbReference type="OMA" id="AIQDAYC"/>
<dbReference type="GO" id="GO:0044550">
    <property type="term" value="P:secondary metabolite biosynthetic process"/>
    <property type="evidence" value="ECO:0000318"/>
    <property type="project" value="GO_Central"/>
</dbReference>
<dbReference type="GO" id="GO:0071949">
    <property type="term" value="F:FAD binding"/>
    <property type="evidence" value="ECO:0007669"/>
    <property type="project" value="InterPro"/>
</dbReference>
<organism evidence="7 8">
    <name type="scientific">Thalassiosira pseudonana</name>
    <name type="common">Marine diatom</name>
    <name type="synonym">Cyclotella nana</name>
    <dbReference type="NCBI Taxonomy" id="35128"/>
    <lineage>
        <taxon>Eukaryota</taxon>
        <taxon>Sar</taxon>
        <taxon>Stramenopiles</taxon>
        <taxon>Ochrophyta</taxon>
        <taxon>Bacillariophyta</taxon>
        <taxon>Coscinodiscophyceae</taxon>
        <taxon>Thalassiosirophycidae</taxon>
        <taxon>Thalassiosirales</taxon>
        <taxon>Thalassiosiraceae</taxon>
        <taxon>Thalassiosira</taxon>
    </lineage>
</organism>
<dbReference type="Pfam" id="PF01494">
    <property type="entry name" value="FAD_binding_3"/>
    <property type="match status" value="1"/>
</dbReference>
<dbReference type="InParanoid" id="B8BPZ1"/>
<evidence type="ECO:0000259" key="6">
    <source>
        <dbReference type="Pfam" id="PF01494"/>
    </source>
</evidence>
<feature type="domain" description="FAD-binding" evidence="6">
    <location>
        <begin position="482"/>
        <end position="513"/>
    </location>
</feature>
<evidence type="ECO:0000256" key="3">
    <source>
        <dbReference type="ARBA" id="ARBA00023002"/>
    </source>
</evidence>
<keyword evidence="5" id="KW-0732">Signal</keyword>
<dbReference type="InterPro" id="IPR051104">
    <property type="entry name" value="FAD_monoxygenase"/>
</dbReference>
<feature type="signal peptide" evidence="5">
    <location>
        <begin position="1"/>
        <end position="22"/>
    </location>
</feature>
<proteinExistence type="predicted"/>
<keyword evidence="1" id="KW-0285">Flavoprotein</keyword>
<dbReference type="RefSeq" id="XP_002286054.1">
    <property type="nucleotide sequence ID" value="XM_002286018.1"/>
</dbReference>
<dbReference type="PANTHER" id="PTHR46720:SF3">
    <property type="entry name" value="FAD-BINDING DOMAIN-CONTAINING PROTEIN-RELATED"/>
    <property type="match status" value="1"/>
</dbReference>
<keyword evidence="2" id="KW-0274">FAD</keyword>
<dbReference type="AlphaFoldDB" id="B8BPZ1"/>
<feature type="chain" id="PRO_5002868850" description="FAD-binding domain-containing protein" evidence="5">
    <location>
        <begin position="23"/>
        <end position="577"/>
    </location>
</feature>
<evidence type="ECO:0000256" key="1">
    <source>
        <dbReference type="ARBA" id="ARBA00022630"/>
    </source>
</evidence>
<dbReference type="GO" id="GO:0016491">
    <property type="term" value="F:oxidoreductase activity"/>
    <property type="evidence" value="ECO:0007669"/>
    <property type="project" value="UniProtKB-KW"/>
</dbReference>
<dbReference type="KEGG" id="tps:THAPSDRAFT_20663"/>
<keyword evidence="3" id="KW-0560">Oxidoreductase</keyword>
<reference evidence="7 8" key="2">
    <citation type="journal article" date="2008" name="Nature">
        <title>The Phaeodactylum genome reveals the evolutionary history of diatom genomes.</title>
        <authorList>
            <person name="Bowler C."/>
            <person name="Allen A.E."/>
            <person name="Badger J.H."/>
            <person name="Grimwood J."/>
            <person name="Jabbari K."/>
            <person name="Kuo A."/>
            <person name="Maheswari U."/>
            <person name="Martens C."/>
            <person name="Maumus F."/>
            <person name="Otillar R.P."/>
            <person name="Rayko E."/>
            <person name="Salamov A."/>
            <person name="Vandepoele K."/>
            <person name="Beszteri B."/>
            <person name="Gruber A."/>
            <person name="Heijde M."/>
            <person name="Katinka M."/>
            <person name="Mock T."/>
            <person name="Valentin K."/>
            <person name="Verret F."/>
            <person name="Berges J.A."/>
            <person name="Brownlee C."/>
            <person name="Cadoret J.P."/>
            <person name="Chiovitti A."/>
            <person name="Choi C.J."/>
            <person name="Coesel S."/>
            <person name="De Martino A."/>
            <person name="Detter J.C."/>
            <person name="Durkin C."/>
            <person name="Falciatore A."/>
            <person name="Fournet J."/>
            <person name="Haruta M."/>
            <person name="Huysman M.J."/>
            <person name="Jenkins B.D."/>
            <person name="Jiroutova K."/>
            <person name="Jorgensen R.E."/>
            <person name="Joubert Y."/>
            <person name="Kaplan A."/>
            <person name="Kroger N."/>
            <person name="Kroth P.G."/>
            <person name="La Roche J."/>
            <person name="Lindquist E."/>
            <person name="Lommer M."/>
            <person name="Martin-Jezequel V."/>
            <person name="Lopez P.J."/>
            <person name="Lucas S."/>
            <person name="Mangogna M."/>
            <person name="McGinnis K."/>
            <person name="Medlin L.K."/>
            <person name="Montsant A."/>
            <person name="Oudot-Le Secq M.P."/>
            <person name="Napoli C."/>
            <person name="Obornik M."/>
            <person name="Parker M.S."/>
            <person name="Petit J.L."/>
            <person name="Porcel B.M."/>
            <person name="Poulsen N."/>
            <person name="Robison M."/>
            <person name="Rychlewski L."/>
            <person name="Rynearson T.A."/>
            <person name="Schmutz J."/>
            <person name="Shapiro H."/>
            <person name="Siaut M."/>
            <person name="Stanley M."/>
            <person name="Sussman M.R."/>
            <person name="Taylor A.R."/>
            <person name="Vardi A."/>
            <person name="von Dassow P."/>
            <person name="Vyverman W."/>
            <person name="Willis A."/>
            <person name="Wyrwicz L.S."/>
            <person name="Rokhsar D.S."/>
            <person name="Weissenbach J."/>
            <person name="Armbrust E.V."/>
            <person name="Green B.R."/>
            <person name="Van de Peer Y."/>
            <person name="Grigoriev I.V."/>
        </authorList>
    </citation>
    <scope>NUCLEOTIDE SEQUENCE [LARGE SCALE GENOMIC DNA]</scope>
    <source>
        <strain evidence="7 8">CCMP1335</strain>
    </source>
</reference>
<keyword evidence="8" id="KW-1185">Reference proteome</keyword>
<evidence type="ECO:0000313" key="8">
    <source>
        <dbReference type="Proteomes" id="UP000001449"/>
    </source>
</evidence>
<dbReference type="GeneID" id="7453435"/>
<dbReference type="PaxDb" id="35128-Thaps20663"/>
<dbReference type="Gene3D" id="3.50.50.60">
    <property type="entry name" value="FAD/NAD(P)-binding domain"/>
    <property type="match status" value="3"/>
</dbReference>
<dbReference type="InterPro" id="IPR002938">
    <property type="entry name" value="FAD-bd"/>
</dbReference>